<keyword evidence="2" id="KW-1185">Reference proteome</keyword>
<gene>
    <name evidence="1" type="ORF">EV148_10620</name>
</gene>
<comment type="caution">
    <text evidence="1">The sequence shown here is derived from an EMBL/GenBank/DDBJ whole genome shotgun (WGS) entry which is preliminary data.</text>
</comment>
<evidence type="ECO:0000313" key="2">
    <source>
        <dbReference type="Proteomes" id="UP000294862"/>
    </source>
</evidence>
<proteinExistence type="predicted"/>
<evidence type="ECO:0000313" key="1">
    <source>
        <dbReference type="EMBL" id="TCO39875.1"/>
    </source>
</evidence>
<dbReference type="EMBL" id="SLWQ01000006">
    <property type="protein sequence ID" value="TCO39875.1"/>
    <property type="molecule type" value="Genomic_DNA"/>
</dbReference>
<sequence length="139" mass="15869">MIFGGDPTALSNKVVLTRAEHIRTRLYRTGHDLRLVVNNGPSGNEAGVVDKALVKLIARCRRWYEQITTGQRSSLREIAQAEKLDERYIARILYGSLLAPDIIEKVLQGRQPVTFTVKSLKRAPPLDWDEQRRLYGMPR</sequence>
<dbReference type="AlphaFoldDB" id="A0A4R2IBH3"/>
<dbReference type="Proteomes" id="UP000294862">
    <property type="component" value="Unassembled WGS sequence"/>
</dbReference>
<organism evidence="1 2">
    <name type="scientific">Dokdonella fugitiva</name>
    <dbReference type="NCBI Taxonomy" id="328517"/>
    <lineage>
        <taxon>Bacteria</taxon>
        <taxon>Pseudomonadati</taxon>
        <taxon>Pseudomonadota</taxon>
        <taxon>Gammaproteobacteria</taxon>
        <taxon>Lysobacterales</taxon>
        <taxon>Rhodanobacteraceae</taxon>
        <taxon>Dokdonella</taxon>
    </lineage>
</organism>
<protein>
    <submittedName>
        <fullName evidence="1">Uncharacterized protein</fullName>
    </submittedName>
</protein>
<reference evidence="1 2" key="1">
    <citation type="journal article" date="2015" name="Stand. Genomic Sci.">
        <title>Genomic Encyclopedia of Bacterial and Archaeal Type Strains, Phase III: the genomes of soil and plant-associated and newly described type strains.</title>
        <authorList>
            <person name="Whitman W.B."/>
            <person name="Woyke T."/>
            <person name="Klenk H.P."/>
            <person name="Zhou Y."/>
            <person name="Lilburn T.G."/>
            <person name="Beck B.J."/>
            <person name="De Vos P."/>
            <person name="Vandamme P."/>
            <person name="Eisen J.A."/>
            <person name="Garrity G."/>
            <person name="Hugenholtz P."/>
            <person name="Kyrpides N.C."/>
        </authorList>
    </citation>
    <scope>NUCLEOTIDE SEQUENCE [LARGE SCALE GENOMIC DNA]</scope>
    <source>
        <strain evidence="1 2">A3</strain>
    </source>
</reference>
<accession>A0A4R2IBH3</accession>
<name>A0A4R2IBH3_9GAMM</name>